<comment type="caution">
    <text evidence="5">The sequence shown here is derived from an EMBL/GenBank/DDBJ whole genome shotgun (WGS) entry which is preliminary data.</text>
</comment>
<evidence type="ECO:0000259" key="4">
    <source>
        <dbReference type="Pfam" id="PF00149"/>
    </source>
</evidence>
<dbReference type="Proteomes" id="UP001562065">
    <property type="component" value="Unassembled WGS sequence"/>
</dbReference>
<keyword evidence="2" id="KW-0378">Hydrolase</keyword>
<feature type="domain" description="Calcineurin-like phosphoesterase" evidence="4">
    <location>
        <begin position="42"/>
        <end position="279"/>
    </location>
</feature>
<dbReference type="Gene3D" id="3.60.21.10">
    <property type="match status" value="1"/>
</dbReference>
<dbReference type="PROSITE" id="PS51257">
    <property type="entry name" value="PROKAR_LIPOPROTEIN"/>
    <property type="match status" value="1"/>
</dbReference>
<keyword evidence="1 3" id="KW-0732">Signal</keyword>
<dbReference type="InterPro" id="IPR029052">
    <property type="entry name" value="Metallo-depent_PP-like"/>
</dbReference>
<proteinExistence type="predicted"/>
<dbReference type="Pfam" id="PF00149">
    <property type="entry name" value="Metallophos"/>
    <property type="match status" value="1"/>
</dbReference>
<protein>
    <submittedName>
        <fullName evidence="5">Metallophosphoesterase</fullName>
    </submittedName>
</protein>
<organism evidence="5 6">
    <name type="scientific">Isoalcanivorax beigongshangi</name>
    <dbReference type="NCBI Taxonomy" id="3238810"/>
    <lineage>
        <taxon>Bacteria</taxon>
        <taxon>Pseudomonadati</taxon>
        <taxon>Pseudomonadota</taxon>
        <taxon>Gammaproteobacteria</taxon>
        <taxon>Oceanospirillales</taxon>
        <taxon>Alcanivoracaceae</taxon>
        <taxon>Isoalcanivorax</taxon>
    </lineage>
</organism>
<reference evidence="5 6" key="1">
    <citation type="submission" date="2024-07" db="EMBL/GenBank/DDBJ databases">
        <authorList>
            <person name="Ren Q."/>
        </authorList>
    </citation>
    <scope>NUCLEOTIDE SEQUENCE [LARGE SCALE GENOMIC DNA]</scope>
    <source>
        <strain evidence="5 6">REN37</strain>
    </source>
</reference>
<accession>A0ABV4ADM8</accession>
<keyword evidence="6" id="KW-1185">Reference proteome</keyword>
<gene>
    <name evidence="5" type="ORF">AB5I84_01550</name>
</gene>
<dbReference type="InterPro" id="IPR051558">
    <property type="entry name" value="Metallophosphoesterase_PAP"/>
</dbReference>
<sequence>MAGVNRSAALACLALGLAACGGGGSSDSAVPAPEAAARERVRMIVMGDSGTGSAGHYDVGRAMAKVCELKQDADGRAGCDLALGMGDNIYDDGVKGAYDEQFDTKFELPFEPVKLPFYMVLGNHDNTGVFGGDGLSNRRGEYQVDYHYRTDRFSERWQMPARYYRFTAGDSHGGQPLVEIFALDSNPIALVDADAQYADHSYGLMQRQWMLDAAQQSRARFKIAIAHHPYLSNGKHGNAGNYDGLPPLLFPIISGTKWKEFIEKAVCNRVDFFWSGHDHDLQVIDPVPSCGRTAFMVSGAAGKTRQIKDAERNVATFQRGGVYGFFWAEAVEGDPDTDTLGELCIEAYVLDRDDVDLGVVNAEGLTPAHVQCYPEYRKPMPSLLDLGRS</sequence>
<evidence type="ECO:0000256" key="3">
    <source>
        <dbReference type="SAM" id="SignalP"/>
    </source>
</evidence>
<dbReference type="RefSeq" id="WP_369454071.1">
    <property type="nucleotide sequence ID" value="NZ_JBGCUO010000001.1"/>
</dbReference>
<feature type="chain" id="PRO_5046947809" evidence="3">
    <location>
        <begin position="22"/>
        <end position="389"/>
    </location>
</feature>
<evidence type="ECO:0000313" key="6">
    <source>
        <dbReference type="Proteomes" id="UP001562065"/>
    </source>
</evidence>
<evidence type="ECO:0000256" key="2">
    <source>
        <dbReference type="ARBA" id="ARBA00022801"/>
    </source>
</evidence>
<dbReference type="EMBL" id="JBGCUO010000001">
    <property type="protein sequence ID" value="MEY1660829.1"/>
    <property type="molecule type" value="Genomic_DNA"/>
</dbReference>
<name>A0ABV4ADM8_9GAMM</name>
<dbReference type="PANTHER" id="PTHR10161:SF14">
    <property type="entry name" value="TARTRATE-RESISTANT ACID PHOSPHATASE TYPE 5"/>
    <property type="match status" value="1"/>
</dbReference>
<evidence type="ECO:0000256" key="1">
    <source>
        <dbReference type="ARBA" id="ARBA00022729"/>
    </source>
</evidence>
<dbReference type="PANTHER" id="PTHR10161">
    <property type="entry name" value="TARTRATE-RESISTANT ACID PHOSPHATASE TYPE 5"/>
    <property type="match status" value="1"/>
</dbReference>
<dbReference type="SUPFAM" id="SSF56300">
    <property type="entry name" value="Metallo-dependent phosphatases"/>
    <property type="match status" value="1"/>
</dbReference>
<evidence type="ECO:0000313" key="5">
    <source>
        <dbReference type="EMBL" id="MEY1660829.1"/>
    </source>
</evidence>
<dbReference type="InterPro" id="IPR004843">
    <property type="entry name" value="Calcineurin-like_PHP"/>
</dbReference>
<feature type="signal peptide" evidence="3">
    <location>
        <begin position="1"/>
        <end position="21"/>
    </location>
</feature>